<organism evidence="1 2">
    <name type="scientific">Hwanghaeella grinnelliae</name>
    <dbReference type="NCBI Taxonomy" id="2500179"/>
    <lineage>
        <taxon>Bacteria</taxon>
        <taxon>Pseudomonadati</taxon>
        <taxon>Pseudomonadota</taxon>
        <taxon>Alphaproteobacteria</taxon>
        <taxon>Rhodospirillales</taxon>
        <taxon>Rhodospirillaceae</taxon>
        <taxon>Hwanghaeella</taxon>
    </lineage>
</organism>
<evidence type="ECO:0000313" key="1">
    <source>
        <dbReference type="EMBL" id="RVU38517.1"/>
    </source>
</evidence>
<keyword evidence="2" id="KW-1185">Reference proteome</keyword>
<dbReference type="OrthoDB" id="8449321at2"/>
<comment type="caution">
    <text evidence="1">The sequence shown here is derived from an EMBL/GenBank/DDBJ whole genome shotgun (WGS) entry which is preliminary data.</text>
</comment>
<dbReference type="EMBL" id="SADE01000001">
    <property type="protein sequence ID" value="RVU38517.1"/>
    <property type="molecule type" value="Genomic_DNA"/>
</dbReference>
<evidence type="ECO:0000313" key="2">
    <source>
        <dbReference type="Proteomes" id="UP000287447"/>
    </source>
</evidence>
<proteinExistence type="predicted"/>
<name>A0A3S2WU44_9PROT</name>
<accession>A0A3S2WU44</accession>
<sequence length="154" mass="17042">MTGTKTDKATPLTLETDADLETDDERVLRQSSIATTPNPIPQTDYLCHLSGKLTSSSGQTITVELRYVPDKWILLPDALADYLHALAPPDREALELTASLVIDDLNNQLVARWLQITMSGPPEAATDITAHRILLEDRQPQWDNPALLQRIAGF</sequence>
<dbReference type="RefSeq" id="WP_127763889.1">
    <property type="nucleotide sequence ID" value="NZ_SADE01000001.1"/>
</dbReference>
<protein>
    <submittedName>
        <fullName evidence="1">Uncharacterized protein</fullName>
    </submittedName>
</protein>
<gene>
    <name evidence="1" type="ORF">EOI86_04325</name>
</gene>
<dbReference type="Proteomes" id="UP000287447">
    <property type="component" value="Unassembled WGS sequence"/>
</dbReference>
<dbReference type="AlphaFoldDB" id="A0A3S2WU44"/>
<reference evidence="2" key="1">
    <citation type="submission" date="2019-01" db="EMBL/GenBank/DDBJ databases">
        <title>Gri0909 isolated from a small marine red alga.</title>
        <authorList>
            <person name="Kim J."/>
            <person name="Jeong S.E."/>
            <person name="Jeon C.O."/>
        </authorList>
    </citation>
    <scope>NUCLEOTIDE SEQUENCE [LARGE SCALE GENOMIC DNA]</scope>
    <source>
        <strain evidence="2">Gri0909</strain>
    </source>
</reference>